<dbReference type="InterPro" id="IPR044861">
    <property type="entry name" value="IPNS-like_FE2OG_OXY"/>
</dbReference>
<dbReference type="InterPro" id="IPR026992">
    <property type="entry name" value="DIOX_N"/>
</dbReference>
<dbReference type="PROSITE" id="PS51471">
    <property type="entry name" value="FE2OG_OXY"/>
    <property type="match status" value="1"/>
</dbReference>
<dbReference type="InterPro" id="IPR005123">
    <property type="entry name" value="Oxoglu/Fe-dep_dioxygenase_dom"/>
</dbReference>
<protein>
    <submittedName>
        <fullName evidence="8">Protein SRG1</fullName>
    </submittedName>
</protein>
<dbReference type="Pfam" id="PF03171">
    <property type="entry name" value="2OG-FeII_Oxy"/>
    <property type="match status" value="1"/>
</dbReference>
<evidence type="ECO:0000313" key="8">
    <source>
        <dbReference type="EMBL" id="KAK1299007.1"/>
    </source>
</evidence>
<dbReference type="InterPro" id="IPR050295">
    <property type="entry name" value="Plant_2OG-oxidoreductases"/>
</dbReference>
<organism evidence="8 9">
    <name type="scientific">Acorus calamus</name>
    <name type="common">Sweet flag</name>
    <dbReference type="NCBI Taxonomy" id="4465"/>
    <lineage>
        <taxon>Eukaryota</taxon>
        <taxon>Viridiplantae</taxon>
        <taxon>Streptophyta</taxon>
        <taxon>Embryophyta</taxon>
        <taxon>Tracheophyta</taxon>
        <taxon>Spermatophyta</taxon>
        <taxon>Magnoliopsida</taxon>
        <taxon>Liliopsida</taxon>
        <taxon>Acoraceae</taxon>
        <taxon>Acorus</taxon>
    </lineage>
</organism>
<keyword evidence="2 5" id="KW-0479">Metal-binding</keyword>
<sequence>MGLTLDDNNTLENEIPSWGSSLPVQNVQEMVKSDPSNVPEKYIRSSEERPDDANISPLSSQIPVIDMSLLSNGNKDELNKLDFACKEWGFFQVINHGVTEEMLQKTKEAADGFFELPLEEKNEYDMSPDDIQGYGHAYVVSEEQKLDWSDILVLLIYPERFRKPKFWPTTPANFKTIIEAYSAEVGRVGVELLAAVSLLMGMERGGMISHHKEVMQALRVNYYPPCSRPDQVFGFSPHSDTSSLTILLQDFHVTGLQIRHATNWVPVKPVPNALVVNVGDVIEILSNGKYKSIEHRVVTNVIKARISFASFICPADDVEIGPLDQMVDGHEDLKIYRKVRYGDYLRSSIKRQHQGKAHIEFAKLEDENESELFDSSSIEAIRVGTLGIILSDGRGILQGIGISWFHK</sequence>
<dbReference type="PANTHER" id="PTHR47991">
    <property type="entry name" value="OXOGLUTARATE/IRON-DEPENDENT DIOXYGENASE"/>
    <property type="match status" value="1"/>
</dbReference>
<evidence type="ECO:0000256" key="5">
    <source>
        <dbReference type="RuleBase" id="RU003682"/>
    </source>
</evidence>
<accession>A0AAV9DCC9</accession>
<comment type="caution">
    <text evidence="8">The sequence shown here is derived from an EMBL/GenBank/DDBJ whole genome shotgun (WGS) entry which is preliminary data.</text>
</comment>
<dbReference type="Pfam" id="PF14226">
    <property type="entry name" value="DIOX_N"/>
    <property type="match status" value="1"/>
</dbReference>
<evidence type="ECO:0000259" key="7">
    <source>
        <dbReference type="PROSITE" id="PS51471"/>
    </source>
</evidence>
<evidence type="ECO:0000256" key="2">
    <source>
        <dbReference type="ARBA" id="ARBA00022723"/>
    </source>
</evidence>
<reference evidence="8" key="1">
    <citation type="journal article" date="2023" name="Nat. Commun.">
        <title>Diploid and tetraploid genomes of Acorus and the evolution of monocots.</title>
        <authorList>
            <person name="Ma L."/>
            <person name="Liu K.W."/>
            <person name="Li Z."/>
            <person name="Hsiao Y.Y."/>
            <person name="Qi Y."/>
            <person name="Fu T."/>
            <person name="Tang G.D."/>
            <person name="Zhang D."/>
            <person name="Sun W.H."/>
            <person name="Liu D.K."/>
            <person name="Li Y."/>
            <person name="Chen G.Z."/>
            <person name="Liu X.D."/>
            <person name="Liao X.Y."/>
            <person name="Jiang Y.T."/>
            <person name="Yu X."/>
            <person name="Hao Y."/>
            <person name="Huang J."/>
            <person name="Zhao X.W."/>
            <person name="Ke S."/>
            <person name="Chen Y.Y."/>
            <person name="Wu W.L."/>
            <person name="Hsu J.L."/>
            <person name="Lin Y.F."/>
            <person name="Huang M.D."/>
            <person name="Li C.Y."/>
            <person name="Huang L."/>
            <person name="Wang Z.W."/>
            <person name="Zhao X."/>
            <person name="Zhong W.Y."/>
            <person name="Peng D.H."/>
            <person name="Ahmad S."/>
            <person name="Lan S."/>
            <person name="Zhang J.S."/>
            <person name="Tsai W.C."/>
            <person name="Van de Peer Y."/>
            <person name="Liu Z.J."/>
        </authorList>
    </citation>
    <scope>NUCLEOTIDE SEQUENCE</scope>
    <source>
        <strain evidence="8">CP</strain>
    </source>
</reference>
<dbReference type="Gene3D" id="2.60.120.330">
    <property type="entry name" value="B-lactam Antibiotic, Isopenicillin N Synthase, Chain"/>
    <property type="match status" value="1"/>
</dbReference>
<dbReference type="SUPFAM" id="SSF51197">
    <property type="entry name" value="Clavaminate synthase-like"/>
    <property type="match status" value="1"/>
</dbReference>
<evidence type="ECO:0000256" key="1">
    <source>
        <dbReference type="ARBA" id="ARBA00008056"/>
    </source>
</evidence>
<evidence type="ECO:0000256" key="6">
    <source>
        <dbReference type="SAM" id="MobiDB-lite"/>
    </source>
</evidence>
<name>A0AAV9DCC9_ACOCL</name>
<comment type="similarity">
    <text evidence="1 5">Belongs to the iron/ascorbate-dependent oxidoreductase family.</text>
</comment>
<evidence type="ECO:0000256" key="4">
    <source>
        <dbReference type="ARBA" id="ARBA00023004"/>
    </source>
</evidence>
<dbReference type="AlphaFoldDB" id="A0AAV9DCC9"/>
<dbReference type="GO" id="GO:0046872">
    <property type="term" value="F:metal ion binding"/>
    <property type="evidence" value="ECO:0007669"/>
    <property type="project" value="UniProtKB-KW"/>
</dbReference>
<evidence type="ECO:0000313" key="9">
    <source>
        <dbReference type="Proteomes" id="UP001180020"/>
    </source>
</evidence>
<dbReference type="Proteomes" id="UP001180020">
    <property type="component" value="Unassembled WGS sequence"/>
</dbReference>
<reference evidence="8" key="2">
    <citation type="submission" date="2023-06" db="EMBL/GenBank/DDBJ databases">
        <authorList>
            <person name="Ma L."/>
            <person name="Liu K.-W."/>
            <person name="Li Z."/>
            <person name="Hsiao Y.-Y."/>
            <person name="Qi Y."/>
            <person name="Fu T."/>
            <person name="Tang G."/>
            <person name="Zhang D."/>
            <person name="Sun W.-H."/>
            <person name="Liu D.-K."/>
            <person name="Li Y."/>
            <person name="Chen G.-Z."/>
            <person name="Liu X.-D."/>
            <person name="Liao X.-Y."/>
            <person name="Jiang Y.-T."/>
            <person name="Yu X."/>
            <person name="Hao Y."/>
            <person name="Huang J."/>
            <person name="Zhao X.-W."/>
            <person name="Ke S."/>
            <person name="Chen Y.-Y."/>
            <person name="Wu W.-L."/>
            <person name="Hsu J.-L."/>
            <person name="Lin Y.-F."/>
            <person name="Huang M.-D."/>
            <person name="Li C.-Y."/>
            <person name="Huang L."/>
            <person name="Wang Z.-W."/>
            <person name="Zhao X."/>
            <person name="Zhong W.-Y."/>
            <person name="Peng D.-H."/>
            <person name="Ahmad S."/>
            <person name="Lan S."/>
            <person name="Zhang J.-S."/>
            <person name="Tsai W.-C."/>
            <person name="Van De Peer Y."/>
            <person name="Liu Z.-J."/>
        </authorList>
    </citation>
    <scope>NUCLEOTIDE SEQUENCE</scope>
    <source>
        <strain evidence="8">CP</strain>
        <tissue evidence="8">Leaves</tissue>
    </source>
</reference>
<dbReference type="FunFam" id="2.60.120.330:FF:000079">
    <property type="entry name" value="Protein SRG1"/>
    <property type="match status" value="1"/>
</dbReference>
<feature type="compositionally biased region" description="Basic and acidic residues" evidence="6">
    <location>
        <begin position="41"/>
        <end position="52"/>
    </location>
</feature>
<evidence type="ECO:0000256" key="3">
    <source>
        <dbReference type="ARBA" id="ARBA00023002"/>
    </source>
</evidence>
<feature type="domain" description="Fe2OG dioxygenase" evidence="7">
    <location>
        <begin position="213"/>
        <end position="314"/>
    </location>
</feature>
<keyword evidence="3 5" id="KW-0560">Oxidoreductase</keyword>
<proteinExistence type="inferred from homology"/>
<keyword evidence="4 5" id="KW-0408">Iron</keyword>
<keyword evidence="9" id="KW-1185">Reference proteome</keyword>
<dbReference type="EMBL" id="JAUJYO010000014">
    <property type="protein sequence ID" value="KAK1299007.1"/>
    <property type="molecule type" value="Genomic_DNA"/>
</dbReference>
<feature type="region of interest" description="Disordered" evidence="6">
    <location>
        <begin position="32"/>
        <end position="58"/>
    </location>
</feature>
<dbReference type="InterPro" id="IPR027443">
    <property type="entry name" value="IPNS-like_sf"/>
</dbReference>
<gene>
    <name evidence="8" type="primary">SRG1</name>
    <name evidence="8" type="ORF">QJS10_CPB14g01614</name>
</gene>
<dbReference type="GO" id="GO:0016491">
    <property type="term" value="F:oxidoreductase activity"/>
    <property type="evidence" value="ECO:0007669"/>
    <property type="project" value="UniProtKB-KW"/>
</dbReference>